<organism evidence="12 13">
    <name type="scientific">Anoxybacter fermentans</name>
    <dbReference type="NCBI Taxonomy" id="1323375"/>
    <lineage>
        <taxon>Bacteria</taxon>
        <taxon>Bacillati</taxon>
        <taxon>Bacillota</taxon>
        <taxon>Clostridia</taxon>
        <taxon>Halanaerobiales</taxon>
        <taxon>Anoxybacter</taxon>
    </lineage>
</organism>
<dbReference type="InterPro" id="IPR016032">
    <property type="entry name" value="Sig_transdc_resp-reg_C-effctor"/>
</dbReference>
<dbReference type="InterPro" id="IPR039420">
    <property type="entry name" value="WalR-like"/>
</dbReference>
<dbReference type="GO" id="GO:0005829">
    <property type="term" value="C:cytosol"/>
    <property type="evidence" value="ECO:0007669"/>
    <property type="project" value="TreeGrafter"/>
</dbReference>
<keyword evidence="4" id="KW-0805">Transcription regulation</keyword>
<dbReference type="InterPro" id="IPR001789">
    <property type="entry name" value="Sig_transdc_resp-reg_receiver"/>
</dbReference>
<dbReference type="Pfam" id="PF00072">
    <property type="entry name" value="Response_reg"/>
    <property type="match status" value="1"/>
</dbReference>
<dbReference type="SUPFAM" id="SSF46894">
    <property type="entry name" value="C-terminal effector domain of the bipartite response regulators"/>
    <property type="match status" value="1"/>
</dbReference>
<protein>
    <recommendedName>
        <fullName evidence="1">Stage 0 sporulation protein A homolog</fullName>
    </recommendedName>
</protein>
<dbReference type="CDD" id="cd00383">
    <property type="entry name" value="trans_reg_C"/>
    <property type="match status" value="1"/>
</dbReference>
<evidence type="ECO:0000256" key="7">
    <source>
        <dbReference type="ARBA" id="ARBA00024867"/>
    </source>
</evidence>
<dbReference type="FunFam" id="3.40.50.2300:FF:000001">
    <property type="entry name" value="DNA-binding response regulator PhoB"/>
    <property type="match status" value="1"/>
</dbReference>
<feature type="domain" description="OmpR/PhoB-type" evidence="11">
    <location>
        <begin position="109"/>
        <end position="208"/>
    </location>
</feature>
<accession>A0A3S9T357</accession>
<evidence type="ECO:0000313" key="13">
    <source>
        <dbReference type="Proteomes" id="UP000267250"/>
    </source>
</evidence>
<dbReference type="GO" id="GO:0006355">
    <property type="term" value="P:regulation of DNA-templated transcription"/>
    <property type="evidence" value="ECO:0007669"/>
    <property type="project" value="InterPro"/>
</dbReference>
<dbReference type="GO" id="GO:0000976">
    <property type="term" value="F:transcription cis-regulatory region binding"/>
    <property type="evidence" value="ECO:0007669"/>
    <property type="project" value="TreeGrafter"/>
</dbReference>
<dbReference type="KEGG" id="aft:BBF96_15470"/>
<dbReference type="Proteomes" id="UP000267250">
    <property type="component" value="Chromosome"/>
</dbReference>
<name>A0A3S9T357_9FIRM</name>
<keyword evidence="2 8" id="KW-0597">Phosphoprotein</keyword>
<dbReference type="SMART" id="SM00448">
    <property type="entry name" value="REC"/>
    <property type="match status" value="1"/>
</dbReference>
<feature type="domain" description="Response regulatory" evidence="10">
    <location>
        <begin position="1"/>
        <end position="98"/>
    </location>
</feature>
<evidence type="ECO:0000256" key="1">
    <source>
        <dbReference type="ARBA" id="ARBA00018672"/>
    </source>
</evidence>
<feature type="modified residue" description="4-aspartylphosphate" evidence="8">
    <location>
        <position position="34"/>
    </location>
</feature>
<dbReference type="Gene3D" id="1.10.10.10">
    <property type="entry name" value="Winged helix-like DNA-binding domain superfamily/Winged helix DNA-binding domain"/>
    <property type="match status" value="1"/>
</dbReference>
<evidence type="ECO:0000256" key="9">
    <source>
        <dbReference type="PROSITE-ProRule" id="PRU01091"/>
    </source>
</evidence>
<evidence type="ECO:0000259" key="11">
    <source>
        <dbReference type="PROSITE" id="PS51755"/>
    </source>
</evidence>
<dbReference type="PANTHER" id="PTHR48111:SF40">
    <property type="entry name" value="PHOSPHATE REGULON TRANSCRIPTIONAL REGULATORY PROTEIN PHOB"/>
    <property type="match status" value="1"/>
</dbReference>
<evidence type="ECO:0000313" key="12">
    <source>
        <dbReference type="EMBL" id="AZR74963.1"/>
    </source>
</evidence>
<evidence type="ECO:0000256" key="6">
    <source>
        <dbReference type="ARBA" id="ARBA00023163"/>
    </source>
</evidence>
<dbReference type="FunFam" id="1.10.10.10:FF:000018">
    <property type="entry name" value="DNA-binding response regulator ResD"/>
    <property type="match status" value="1"/>
</dbReference>
<gene>
    <name evidence="12" type="ORF">BBF96_15470</name>
</gene>
<keyword evidence="3" id="KW-0902">Two-component regulatory system</keyword>
<dbReference type="GO" id="GO:0032993">
    <property type="term" value="C:protein-DNA complex"/>
    <property type="evidence" value="ECO:0007669"/>
    <property type="project" value="TreeGrafter"/>
</dbReference>
<evidence type="ECO:0000256" key="4">
    <source>
        <dbReference type="ARBA" id="ARBA00023015"/>
    </source>
</evidence>
<dbReference type="Pfam" id="PF00486">
    <property type="entry name" value="Trans_reg_C"/>
    <property type="match status" value="1"/>
</dbReference>
<dbReference type="GO" id="GO:0000156">
    <property type="term" value="F:phosphorelay response regulator activity"/>
    <property type="evidence" value="ECO:0007669"/>
    <property type="project" value="TreeGrafter"/>
</dbReference>
<evidence type="ECO:0000256" key="5">
    <source>
        <dbReference type="ARBA" id="ARBA00023125"/>
    </source>
</evidence>
<dbReference type="PROSITE" id="PS50110">
    <property type="entry name" value="RESPONSE_REGULATORY"/>
    <property type="match status" value="1"/>
</dbReference>
<reference evidence="12 13" key="1">
    <citation type="submission" date="2016-07" db="EMBL/GenBank/DDBJ databases">
        <title>Genome and transcriptome analysis of iron-reducing fermentative bacteria Anoxybacter fermentans.</title>
        <authorList>
            <person name="Zeng X."/>
            <person name="Shao Z."/>
        </authorList>
    </citation>
    <scope>NUCLEOTIDE SEQUENCE [LARGE SCALE GENOMIC DNA]</scope>
    <source>
        <strain evidence="12 13">DY22613</strain>
    </source>
</reference>
<dbReference type="Gene3D" id="3.40.50.2300">
    <property type="match status" value="1"/>
</dbReference>
<dbReference type="EMBL" id="CP016379">
    <property type="protein sequence ID" value="AZR74963.1"/>
    <property type="molecule type" value="Genomic_DNA"/>
</dbReference>
<proteinExistence type="predicted"/>
<dbReference type="InterPro" id="IPR001867">
    <property type="entry name" value="OmpR/PhoB-type_DNA-bd"/>
</dbReference>
<keyword evidence="5 9" id="KW-0238">DNA-binding</keyword>
<dbReference type="SUPFAM" id="SSF52172">
    <property type="entry name" value="CheY-like"/>
    <property type="match status" value="1"/>
</dbReference>
<dbReference type="SMART" id="SM00862">
    <property type="entry name" value="Trans_reg_C"/>
    <property type="match status" value="1"/>
</dbReference>
<dbReference type="PROSITE" id="PS51755">
    <property type="entry name" value="OMPR_PHOB"/>
    <property type="match status" value="1"/>
</dbReference>
<dbReference type="InterPro" id="IPR011006">
    <property type="entry name" value="CheY-like_superfamily"/>
</dbReference>
<evidence type="ECO:0000256" key="8">
    <source>
        <dbReference type="PROSITE-ProRule" id="PRU00169"/>
    </source>
</evidence>
<comment type="function">
    <text evidence="7">May play the central regulatory role in sporulation. It may be an element of the effector pathway responsible for the activation of sporulation genes in response to nutritional stress. Spo0A may act in concert with spo0H (a sigma factor) to control the expression of some genes that are critical to the sporulation process.</text>
</comment>
<sequence length="212" mass="24620">MTFQVEGYEVILAEDGKKALEQFKKNPVDLVVLDLMLPEIDGWQVCRKLREESDIPIIMLTAKDDEVDTILGLKLGADDYVTKPFSPRELLARVEAVLRRVNQTDGNSKYILTYPGITIDQMKRQVKVDGKEVELSPKEFDILWELAHRPGQVYSREKLLDRVWGYDYFGTTRTVDVHIKRLRAKLEEVQPRYNYIQTVWGVGYKFEVVPID</sequence>
<dbReference type="Gene3D" id="6.10.250.690">
    <property type="match status" value="1"/>
</dbReference>
<evidence type="ECO:0000256" key="3">
    <source>
        <dbReference type="ARBA" id="ARBA00023012"/>
    </source>
</evidence>
<keyword evidence="6" id="KW-0804">Transcription</keyword>
<feature type="DNA-binding region" description="OmpR/PhoB-type" evidence="9">
    <location>
        <begin position="109"/>
        <end position="208"/>
    </location>
</feature>
<dbReference type="PANTHER" id="PTHR48111">
    <property type="entry name" value="REGULATOR OF RPOS"/>
    <property type="match status" value="1"/>
</dbReference>
<evidence type="ECO:0000256" key="2">
    <source>
        <dbReference type="ARBA" id="ARBA00022553"/>
    </source>
</evidence>
<dbReference type="InterPro" id="IPR036388">
    <property type="entry name" value="WH-like_DNA-bd_sf"/>
</dbReference>
<dbReference type="AlphaFoldDB" id="A0A3S9T357"/>
<evidence type="ECO:0000259" key="10">
    <source>
        <dbReference type="PROSITE" id="PS50110"/>
    </source>
</evidence>
<keyword evidence="13" id="KW-1185">Reference proteome</keyword>